<gene>
    <name evidence="1" type="ORF">RRF57_002220</name>
</gene>
<keyword evidence="2" id="KW-1185">Reference proteome</keyword>
<evidence type="ECO:0000313" key="1">
    <source>
        <dbReference type="EMBL" id="KAK5626505.1"/>
    </source>
</evidence>
<dbReference type="AlphaFoldDB" id="A0AAN7U610"/>
<protein>
    <submittedName>
        <fullName evidence="1">Uncharacterized protein</fullName>
    </submittedName>
</protein>
<reference evidence="1 2" key="1">
    <citation type="submission" date="2023-10" db="EMBL/GenBank/DDBJ databases">
        <title>Draft genome sequence of Xylaria bambusicola isolate GMP-LS, the root and basal stem rot pathogen of sugarcane in Indonesia.</title>
        <authorList>
            <person name="Selvaraj P."/>
            <person name="Muralishankar V."/>
            <person name="Muruganantham S."/>
            <person name="Sp S."/>
            <person name="Haryani S."/>
            <person name="Lau K.J.X."/>
            <person name="Naqvi N.I."/>
        </authorList>
    </citation>
    <scope>NUCLEOTIDE SEQUENCE [LARGE SCALE GENOMIC DNA]</scope>
    <source>
        <strain evidence="1">GMP-LS</strain>
    </source>
</reference>
<proteinExistence type="predicted"/>
<dbReference type="EMBL" id="JAWHQM010000003">
    <property type="protein sequence ID" value="KAK5626505.1"/>
    <property type="molecule type" value="Genomic_DNA"/>
</dbReference>
<accession>A0AAN7U610</accession>
<dbReference type="Proteomes" id="UP001305414">
    <property type="component" value="Unassembled WGS sequence"/>
</dbReference>
<organism evidence="1 2">
    <name type="scientific">Xylaria bambusicola</name>
    <dbReference type="NCBI Taxonomy" id="326684"/>
    <lineage>
        <taxon>Eukaryota</taxon>
        <taxon>Fungi</taxon>
        <taxon>Dikarya</taxon>
        <taxon>Ascomycota</taxon>
        <taxon>Pezizomycotina</taxon>
        <taxon>Sordariomycetes</taxon>
        <taxon>Xylariomycetidae</taxon>
        <taxon>Xylariales</taxon>
        <taxon>Xylariaceae</taxon>
        <taxon>Xylaria</taxon>
    </lineage>
</organism>
<comment type="caution">
    <text evidence="1">The sequence shown here is derived from an EMBL/GenBank/DDBJ whole genome shotgun (WGS) entry which is preliminary data.</text>
</comment>
<sequence length="99" mass="10796">MTSGNGAGYLFPCSASYKCFDRFSILDDPEVLEDPDGQVPFWPILASLLRSTPVETPIQPTELLYTIAVTLHEGSRPAGDYGLLKSFIGTSEPAFFGTY</sequence>
<evidence type="ECO:0000313" key="2">
    <source>
        <dbReference type="Proteomes" id="UP001305414"/>
    </source>
</evidence>
<name>A0AAN7U610_9PEZI</name>